<accession>C8NSG6</accession>
<dbReference type="HOGENOM" id="CLU_001265_39_5_11"/>
<evidence type="ECO:0000313" key="11">
    <source>
        <dbReference type="Proteomes" id="UP000001409"/>
    </source>
</evidence>
<dbReference type="STRING" id="196164.gene:10740838"/>
<dbReference type="PROSITE" id="PS00216">
    <property type="entry name" value="SUGAR_TRANSPORT_1"/>
    <property type="match status" value="1"/>
</dbReference>
<name>Q8FSF3_COREF</name>
<evidence type="ECO:0000256" key="5">
    <source>
        <dbReference type="ARBA" id="ARBA00022989"/>
    </source>
</evidence>
<dbReference type="SUPFAM" id="SSF103473">
    <property type="entry name" value="MFS general substrate transporter"/>
    <property type="match status" value="1"/>
</dbReference>
<feature type="compositionally biased region" description="Polar residues" evidence="7">
    <location>
        <begin position="1"/>
        <end position="10"/>
    </location>
</feature>
<evidence type="ECO:0000256" key="4">
    <source>
        <dbReference type="ARBA" id="ARBA00022692"/>
    </source>
</evidence>
<feature type="transmembrane region" description="Helical" evidence="8">
    <location>
        <begin position="87"/>
        <end position="111"/>
    </location>
</feature>
<dbReference type="InterPro" id="IPR036259">
    <property type="entry name" value="MFS_trans_sf"/>
</dbReference>
<feature type="transmembrane region" description="Helical" evidence="8">
    <location>
        <begin position="190"/>
        <end position="216"/>
    </location>
</feature>
<feature type="transmembrane region" description="Helical" evidence="8">
    <location>
        <begin position="311"/>
        <end position="331"/>
    </location>
</feature>
<evidence type="ECO:0000256" key="6">
    <source>
        <dbReference type="ARBA" id="ARBA00023136"/>
    </source>
</evidence>
<dbReference type="PROSITE" id="PS50850">
    <property type="entry name" value="MFS"/>
    <property type="match status" value="1"/>
</dbReference>
<dbReference type="eggNOG" id="COG0477">
    <property type="taxonomic scope" value="Bacteria"/>
</dbReference>
<reference evidence="10 11" key="1">
    <citation type="journal article" date="2003" name="Genome Res.">
        <title>Comparative complete genome sequence analysis of the amino acid replacements responsible for the thermostability of Corynebacterium efficiens.</title>
        <authorList>
            <person name="Nishio Y."/>
            <person name="Nakamura Y."/>
            <person name="Kawarabayasi Y."/>
            <person name="Usuda Y."/>
            <person name="Kimura E."/>
            <person name="Sugimoto S."/>
            <person name="Matsui K."/>
            <person name="Yamagishi A."/>
            <person name="Kikuchi H."/>
            <person name="Ikeo K."/>
            <person name="Gojobori T."/>
        </authorList>
    </citation>
    <scope>NUCLEOTIDE SEQUENCE [LARGE SCALE GENOMIC DNA]</scope>
    <source>
        <strain evidence="11">DSM 44549 / YS-314 / AJ 12310 / JCM 11189 / NBRC 100395</strain>
    </source>
</reference>
<dbReference type="InterPro" id="IPR005829">
    <property type="entry name" value="Sugar_transporter_CS"/>
</dbReference>
<dbReference type="PANTHER" id="PTHR43045">
    <property type="entry name" value="SHIKIMATE TRANSPORTER"/>
    <property type="match status" value="1"/>
</dbReference>
<keyword evidence="11" id="KW-1185">Reference proteome</keyword>
<feature type="transmembrane region" description="Helical" evidence="8">
    <location>
        <begin position="369"/>
        <end position="394"/>
    </location>
</feature>
<sequence>MMSKNTQGSVNPDPRDHGDDMMPAAGSTAVTDSTPDAAPDAAPVKTPKKAALSSWIGSALEYYDFAVYGTAAALVLNQLFFPEDTAPGVAILASMATVGVAYVVRPLGALIMGPLADRYGRKFVLMLCLFLIGASTFIVGCLPTFDQAGYLAPALLVICRIIQGLSASGEQSSAISVSLEHATEHRRALTASWTLHGTQFGTLLATAVFIPFTIFLSEDALMSWGWRVPFWLSAVVVLVAFLIRRGLEEPPAFRENKQEIAGGPSPLAMTLKYHKAAVARVAVAAMINSVNVVFTVWSLSFATNVVGLDRSTMLMVPVVANLVALLAIPFSGALADRFGRRPVFILGALGAGLAMNGYLGAIYSGSWVMIFAMGILMSGLLYSMSNAVWPAFYAEMFPTSVRVTGLALGTQIGFAVSGGFAPVIASLLAGAEGDNWVRVAIFVGVVCLVAAGAALTAKETKDLNLDEIDALHLARGEAADLARAGVTTVAARPTTVVVGADGSVTRTGRNPGVHAGATSRENTDNHDAQESYR</sequence>
<keyword evidence="3" id="KW-1003">Cell membrane</keyword>
<keyword evidence="2" id="KW-0813">Transport</keyword>
<accession>Q8FSF3</accession>
<evidence type="ECO:0000256" key="7">
    <source>
        <dbReference type="SAM" id="MobiDB-lite"/>
    </source>
</evidence>
<dbReference type="GO" id="GO:0005886">
    <property type="term" value="C:plasma membrane"/>
    <property type="evidence" value="ECO:0007669"/>
    <property type="project" value="UniProtKB-SubCell"/>
</dbReference>
<protein>
    <submittedName>
        <fullName evidence="10">Putative shikimate transport protein ShiA</fullName>
    </submittedName>
</protein>
<keyword evidence="4 8" id="KW-0812">Transmembrane</keyword>
<dbReference type="GO" id="GO:0022857">
    <property type="term" value="F:transmembrane transporter activity"/>
    <property type="evidence" value="ECO:0007669"/>
    <property type="project" value="InterPro"/>
</dbReference>
<dbReference type="Proteomes" id="UP000001409">
    <property type="component" value="Chromosome"/>
</dbReference>
<feature type="transmembrane region" description="Helical" evidence="8">
    <location>
        <begin position="228"/>
        <end position="247"/>
    </location>
</feature>
<keyword evidence="6 8" id="KW-0472">Membrane</keyword>
<dbReference type="OrthoDB" id="8953821at2"/>
<feature type="region of interest" description="Disordered" evidence="7">
    <location>
        <begin position="501"/>
        <end position="533"/>
    </location>
</feature>
<organism evidence="10 11">
    <name type="scientific">Corynebacterium efficiens (strain DSM 44549 / YS-314 / AJ 12310 / JCM 11189 / NBRC 100395)</name>
    <dbReference type="NCBI Taxonomy" id="196164"/>
    <lineage>
        <taxon>Bacteria</taxon>
        <taxon>Bacillati</taxon>
        <taxon>Actinomycetota</taxon>
        <taxon>Actinomycetes</taxon>
        <taxon>Mycobacteriales</taxon>
        <taxon>Corynebacteriaceae</taxon>
        <taxon>Corynebacterium</taxon>
    </lineage>
</organism>
<evidence type="ECO:0000256" key="3">
    <source>
        <dbReference type="ARBA" id="ARBA00022475"/>
    </source>
</evidence>
<feature type="transmembrane region" description="Helical" evidence="8">
    <location>
        <begin position="406"/>
        <end position="430"/>
    </location>
</feature>
<dbReference type="InterPro" id="IPR020846">
    <property type="entry name" value="MFS_dom"/>
</dbReference>
<evidence type="ECO:0000256" key="1">
    <source>
        <dbReference type="ARBA" id="ARBA00004651"/>
    </source>
</evidence>
<keyword evidence="5 8" id="KW-1133">Transmembrane helix</keyword>
<feature type="transmembrane region" description="Helical" evidence="8">
    <location>
        <begin position="436"/>
        <end position="455"/>
    </location>
</feature>
<dbReference type="AlphaFoldDB" id="Q8FSF3"/>
<feature type="region of interest" description="Disordered" evidence="7">
    <location>
        <begin position="1"/>
        <end position="43"/>
    </location>
</feature>
<feature type="compositionally biased region" description="Low complexity" evidence="7">
    <location>
        <begin position="27"/>
        <end position="43"/>
    </location>
</feature>
<dbReference type="Pfam" id="PF00083">
    <property type="entry name" value="Sugar_tr"/>
    <property type="match status" value="2"/>
</dbReference>
<dbReference type="KEGG" id="cef:CE0440"/>
<feature type="transmembrane region" description="Helical" evidence="8">
    <location>
        <begin position="343"/>
        <end position="363"/>
    </location>
</feature>
<evidence type="ECO:0000313" key="10">
    <source>
        <dbReference type="EMBL" id="BAC17250.1"/>
    </source>
</evidence>
<dbReference type="Gene3D" id="1.20.1250.20">
    <property type="entry name" value="MFS general substrate transporter like domains"/>
    <property type="match status" value="2"/>
</dbReference>
<feature type="transmembrane region" description="Helical" evidence="8">
    <location>
        <begin position="123"/>
        <end position="145"/>
    </location>
</feature>
<feature type="domain" description="Major facilitator superfamily (MFS) profile" evidence="9">
    <location>
        <begin position="50"/>
        <end position="462"/>
    </location>
</feature>
<evidence type="ECO:0000256" key="2">
    <source>
        <dbReference type="ARBA" id="ARBA00022448"/>
    </source>
</evidence>
<feature type="compositionally biased region" description="Basic and acidic residues" evidence="7">
    <location>
        <begin position="521"/>
        <end position="533"/>
    </location>
</feature>
<dbReference type="EMBL" id="BA000035">
    <property type="protein sequence ID" value="BAC17250.1"/>
    <property type="molecule type" value="Genomic_DNA"/>
</dbReference>
<evidence type="ECO:0000256" key="8">
    <source>
        <dbReference type="SAM" id="Phobius"/>
    </source>
</evidence>
<evidence type="ECO:0000259" key="9">
    <source>
        <dbReference type="PROSITE" id="PS50850"/>
    </source>
</evidence>
<comment type="subcellular location">
    <subcellularLocation>
        <location evidence="1">Cell membrane</location>
        <topology evidence="1">Multi-pass membrane protein</topology>
    </subcellularLocation>
</comment>
<feature type="transmembrane region" description="Helical" evidence="8">
    <location>
        <begin position="277"/>
        <end position="299"/>
    </location>
</feature>
<dbReference type="PANTHER" id="PTHR43045:SF1">
    <property type="entry name" value="SHIKIMATE TRANSPORTER"/>
    <property type="match status" value="1"/>
</dbReference>
<dbReference type="CDD" id="cd17369">
    <property type="entry name" value="MFS_ShiA_like"/>
    <property type="match status" value="1"/>
</dbReference>
<proteinExistence type="predicted"/>
<dbReference type="InterPro" id="IPR005828">
    <property type="entry name" value="MFS_sugar_transport-like"/>
</dbReference>